<dbReference type="PROSITE" id="PS01117">
    <property type="entry name" value="HTH_MARR_1"/>
    <property type="match status" value="1"/>
</dbReference>
<proteinExistence type="predicted"/>
<dbReference type="InterPro" id="IPR036388">
    <property type="entry name" value="WH-like_DNA-bd_sf"/>
</dbReference>
<keyword evidence="2" id="KW-0238">DNA-binding</keyword>
<evidence type="ECO:0000313" key="5">
    <source>
        <dbReference type="EMBL" id="MBC2650400.1"/>
    </source>
</evidence>
<dbReference type="GO" id="GO:0003677">
    <property type="term" value="F:DNA binding"/>
    <property type="evidence" value="ECO:0007669"/>
    <property type="project" value="UniProtKB-KW"/>
</dbReference>
<dbReference type="AlphaFoldDB" id="A0A7X1F4V2"/>
<organism evidence="5 6">
    <name type="scientific">Novosphingobium aerophilum</name>
    <dbReference type="NCBI Taxonomy" id="2839843"/>
    <lineage>
        <taxon>Bacteria</taxon>
        <taxon>Pseudomonadati</taxon>
        <taxon>Pseudomonadota</taxon>
        <taxon>Alphaproteobacteria</taxon>
        <taxon>Sphingomonadales</taxon>
        <taxon>Sphingomonadaceae</taxon>
        <taxon>Novosphingobium</taxon>
    </lineage>
</organism>
<dbReference type="Proteomes" id="UP000520156">
    <property type="component" value="Unassembled WGS sequence"/>
</dbReference>
<dbReference type="RefSeq" id="WP_185681799.1">
    <property type="nucleotide sequence ID" value="NZ_JACLAU010000001.1"/>
</dbReference>
<dbReference type="InterPro" id="IPR039422">
    <property type="entry name" value="MarR/SlyA-like"/>
</dbReference>
<dbReference type="InterPro" id="IPR036390">
    <property type="entry name" value="WH_DNA-bd_sf"/>
</dbReference>
<gene>
    <name evidence="5" type="ORF">H7F49_01620</name>
</gene>
<name>A0A7X1F4V2_9SPHN</name>
<keyword evidence="3" id="KW-0804">Transcription</keyword>
<evidence type="ECO:0000256" key="2">
    <source>
        <dbReference type="ARBA" id="ARBA00023125"/>
    </source>
</evidence>
<dbReference type="PANTHER" id="PTHR33164:SF64">
    <property type="entry name" value="TRANSCRIPTIONAL REGULATOR SLYA"/>
    <property type="match status" value="1"/>
</dbReference>
<dbReference type="Pfam" id="PF12802">
    <property type="entry name" value="MarR_2"/>
    <property type="match status" value="1"/>
</dbReference>
<dbReference type="PROSITE" id="PS50995">
    <property type="entry name" value="HTH_MARR_2"/>
    <property type="match status" value="1"/>
</dbReference>
<dbReference type="InterPro" id="IPR023187">
    <property type="entry name" value="Tscrpt_reg_MarR-type_CS"/>
</dbReference>
<dbReference type="SMART" id="SM00347">
    <property type="entry name" value="HTH_MARR"/>
    <property type="match status" value="1"/>
</dbReference>
<dbReference type="PRINTS" id="PR00598">
    <property type="entry name" value="HTHMARR"/>
</dbReference>
<evidence type="ECO:0000313" key="6">
    <source>
        <dbReference type="Proteomes" id="UP000520156"/>
    </source>
</evidence>
<dbReference type="Gene3D" id="1.10.10.10">
    <property type="entry name" value="Winged helix-like DNA-binding domain superfamily/Winged helix DNA-binding domain"/>
    <property type="match status" value="1"/>
</dbReference>
<dbReference type="SUPFAM" id="SSF46785">
    <property type="entry name" value="Winged helix' DNA-binding domain"/>
    <property type="match status" value="1"/>
</dbReference>
<evidence type="ECO:0000256" key="1">
    <source>
        <dbReference type="ARBA" id="ARBA00023015"/>
    </source>
</evidence>
<dbReference type="GO" id="GO:0003700">
    <property type="term" value="F:DNA-binding transcription factor activity"/>
    <property type="evidence" value="ECO:0007669"/>
    <property type="project" value="InterPro"/>
</dbReference>
<dbReference type="InterPro" id="IPR000835">
    <property type="entry name" value="HTH_MarR-typ"/>
</dbReference>
<keyword evidence="6" id="KW-1185">Reference proteome</keyword>
<reference evidence="5 6" key="1">
    <citation type="submission" date="2020-08" db="EMBL/GenBank/DDBJ databases">
        <title>The genome sequence of Novosphingobium flavum 4Y4.</title>
        <authorList>
            <person name="Liu Y."/>
        </authorList>
    </citation>
    <scope>NUCLEOTIDE SEQUENCE [LARGE SCALE GENOMIC DNA]</scope>
    <source>
        <strain evidence="5 6">4Y4</strain>
    </source>
</reference>
<comment type="caution">
    <text evidence="5">The sequence shown here is derived from an EMBL/GenBank/DDBJ whole genome shotgun (WGS) entry which is preliminary data.</text>
</comment>
<dbReference type="EMBL" id="JACLAU010000001">
    <property type="protein sequence ID" value="MBC2650400.1"/>
    <property type="molecule type" value="Genomic_DNA"/>
</dbReference>
<protein>
    <submittedName>
        <fullName evidence="5">MarR family transcriptional regulator</fullName>
    </submittedName>
</protein>
<evidence type="ECO:0000256" key="3">
    <source>
        <dbReference type="ARBA" id="ARBA00023163"/>
    </source>
</evidence>
<sequence length="123" mass="13108">MRRDFDRAVDGLGVTGSQWTLLAVVSGSPGATQRTIAEALEMTEAAAGRLIDRMVADGLLERRPKPDDRRAHCIYPTAAADPVLAGMAAIGAEHEERLLAGLSATDRAELSRLLDQIAANLQT</sequence>
<evidence type="ECO:0000259" key="4">
    <source>
        <dbReference type="PROSITE" id="PS50995"/>
    </source>
</evidence>
<dbReference type="PANTHER" id="PTHR33164">
    <property type="entry name" value="TRANSCRIPTIONAL REGULATOR, MARR FAMILY"/>
    <property type="match status" value="1"/>
</dbReference>
<feature type="domain" description="HTH marR-type" evidence="4">
    <location>
        <begin position="1"/>
        <end position="119"/>
    </location>
</feature>
<dbReference type="GO" id="GO:0006950">
    <property type="term" value="P:response to stress"/>
    <property type="evidence" value="ECO:0007669"/>
    <property type="project" value="TreeGrafter"/>
</dbReference>
<keyword evidence="1" id="KW-0805">Transcription regulation</keyword>
<accession>A0A7X1F4V2</accession>